<comment type="caution">
    <text evidence="1">The sequence shown here is derived from an EMBL/GenBank/DDBJ whole genome shotgun (WGS) entry which is preliminary data.</text>
</comment>
<dbReference type="AlphaFoldDB" id="A0A9N9F991"/>
<proteinExistence type="predicted"/>
<name>A0A9N9F991_9GLOM</name>
<protein>
    <submittedName>
        <fullName evidence="1">8487_t:CDS:1</fullName>
    </submittedName>
</protein>
<sequence length="256" mass="29938">MIVRTYEKLLVFECTYDNKSRKVCISLLNGIICESLERNEFSCESSSQTISESQNGYEFLDVVSSLELEVKTDSESIITCEYVTTSLCSGKRFSMWEACEKFLNEWAKEQGFRIVKDRIQREEDTNTKKTQCPFLVNTSCPKVNNPEGTIVVNKIVYEHNHPLNRELIVFEDAKKFTDSMLEDVKFMTMYCKFRATVQRKFLEGKYPTYPIHSKDLYRIIQRFRPTAKSLSNDTAQISNWLDQQKEKNSRWVIARG</sequence>
<evidence type="ECO:0000313" key="1">
    <source>
        <dbReference type="EMBL" id="CAG8517411.1"/>
    </source>
</evidence>
<keyword evidence="2" id="KW-1185">Reference proteome</keyword>
<evidence type="ECO:0000313" key="2">
    <source>
        <dbReference type="Proteomes" id="UP000789759"/>
    </source>
</evidence>
<organism evidence="1 2">
    <name type="scientific">Cetraspora pellucida</name>
    <dbReference type="NCBI Taxonomy" id="1433469"/>
    <lineage>
        <taxon>Eukaryota</taxon>
        <taxon>Fungi</taxon>
        <taxon>Fungi incertae sedis</taxon>
        <taxon>Mucoromycota</taxon>
        <taxon>Glomeromycotina</taxon>
        <taxon>Glomeromycetes</taxon>
        <taxon>Diversisporales</taxon>
        <taxon>Gigasporaceae</taxon>
        <taxon>Cetraspora</taxon>
    </lineage>
</organism>
<dbReference type="EMBL" id="CAJVQA010001521">
    <property type="protein sequence ID" value="CAG8517411.1"/>
    <property type="molecule type" value="Genomic_DNA"/>
</dbReference>
<dbReference type="OrthoDB" id="2380176at2759"/>
<reference evidence="1" key="1">
    <citation type="submission" date="2021-06" db="EMBL/GenBank/DDBJ databases">
        <authorList>
            <person name="Kallberg Y."/>
            <person name="Tangrot J."/>
            <person name="Rosling A."/>
        </authorList>
    </citation>
    <scope>NUCLEOTIDE SEQUENCE</scope>
    <source>
        <strain evidence="1">FL966</strain>
    </source>
</reference>
<gene>
    <name evidence="1" type="ORF">CPELLU_LOCUS3217</name>
</gene>
<dbReference type="Proteomes" id="UP000789759">
    <property type="component" value="Unassembled WGS sequence"/>
</dbReference>
<accession>A0A9N9F991</accession>